<dbReference type="Proteomes" id="UP000214720">
    <property type="component" value="Unassembled WGS sequence"/>
</dbReference>
<name>A0A226XAC4_CABSO</name>
<evidence type="ECO:0000313" key="1">
    <source>
        <dbReference type="EMBL" id="OXC80384.1"/>
    </source>
</evidence>
<comment type="caution">
    <text evidence="1">The sequence shown here is derived from an EMBL/GenBank/DDBJ whole genome shotgun (WGS) entry which is preliminary data.</text>
</comment>
<gene>
    <name evidence="1" type="ORF">BSU04_01940</name>
</gene>
<evidence type="ECO:0000313" key="2">
    <source>
        <dbReference type="Proteomes" id="UP000214720"/>
    </source>
</evidence>
<organism evidence="1 2">
    <name type="scientific">Caballeronia sordidicola</name>
    <name type="common">Burkholderia sordidicola</name>
    <dbReference type="NCBI Taxonomy" id="196367"/>
    <lineage>
        <taxon>Bacteria</taxon>
        <taxon>Pseudomonadati</taxon>
        <taxon>Pseudomonadota</taxon>
        <taxon>Betaproteobacteria</taxon>
        <taxon>Burkholderiales</taxon>
        <taxon>Burkholderiaceae</taxon>
        <taxon>Caballeronia</taxon>
    </lineage>
</organism>
<dbReference type="EMBL" id="MTHB01000018">
    <property type="protein sequence ID" value="OXC80384.1"/>
    <property type="molecule type" value="Genomic_DNA"/>
</dbReference>
<sequence>MFGGTKHFYTWEAGGFFKTYAPVFMKRRFRGLMPTLTS</sequence>
<accession>A0A226XAC4</accession>
<reference evidence="2" key="1">
    <citation type="submission" date="2017-01" db="EMBL/GenBank/DDBJ databases">
        <title>Genome Analysis of Deinococcus marmoris KOPRI26562.</title>
        <authorList>
            <person name="Kim J.H."/>
            <person name="Oh H.-M."/>
        </authorList>
    </citation>
    <scope>NUCLEOTIDE SEQUENCE [LARGE SCALE GENOMIC DNA]</scope>
    <source>
        <strain evidence="2">PAMC 26633</strain>
    </source>
</reference>
<dbReference type="AlphaFoldDB" id="A0A226XAC4"/>
<protein>
    <submittedName>
        <fullName evidence="1">Uncharacterized protein</fullName>
    </submittedName>
</protein>
<proteinExistence type="predicted"/>